<reference evidence="1" key="1">
    <citation type="submission" date="2017-05" db="UniProtKB">
        <authorList>
            <consortium name="EnsemblMetazoa"/>
        </authorList>
    </citation>
    <scope>IDENTIFICATION</scope>
</reference>
<sequence length="183" mass="21008">MDTILSGVPGQIQSVPVTAREIAGATSKDVVLLQVPEFTMKGWPKTVPQELKPYYNRRYELYKKTNLSQILGHNSQVPPAELFLKRCLKTCLDLVKPDVATAVANQQLSQKKNHDRHSQKREFSAGDLVMFKLMVVGYDVVTLIRFEGGKRYSRMLQEQKIKAMTQKERLQLFCEYFGKQEQI</sequence>
<name>A0A1X7TCG8_AMPQE</name>
<organism evidence="1">
    <name type="scientific">Amphimedon queenslandica</name>
    <name type="common">Sponge</name>
    <dbReference type="NCBI Taxonomy" id="400682"/>
    <lineage>
        <taxon>Eukaryota</taxon>
        <taxon>Metazoa</taxon>
        <taxon>Porifera</taxon>
        <taxon>Demospongiae</taxon>
        <taxon>Heteroscleromorpha</taxon>
        <taxon>Haplosclerida</taxon>
        <taxon>Niphatidae</taxon>
        <taxon>Amphimedon</taxon>
    </lineage>
</organism>
<dbReference type="AlphaFoldDB" id="A0A1X7TCG8"/>
<proteinExistence type="predicted"/>
<dbReference type="EnsemblMetazoa" id="Aqu2.1.12269_001">
    <property type="protein sequence ID" value="Aqu2.1.12269_001"/>
    <property type="gene ID" value="Aqu2.1.12269"/>
</dbReference>
<evidence type="ECO:0000313" key="1">
    <source>
        <dbReference type="EnsemblMetazoa" id="Aqu2.1.12269_001"/>
    </source>
</evidence>
<protein>
    <submittedName>
        <fullName evidence="1">Uncharacterized protein</fullName>
    </submittedName>
</protein>
<dbReference type="InParanoid" id="A0A1X7TCG8"/>
<accession>A0A1X7TCG8</accession>